<evidence type="ECO:0000313" key="1">
    <source>
        <dbReference type="EMBL" id="WTW70402.1"/>
    </source>
</evidence>
<name>A0AAU2VS49_9ACTN</name>
<protein>
    <submittedName>
        <fullName evidence="1">Uncharacterized protein</fullName>
    </submittedName>
</protein>
<organism evidence="1">
    <name type="scientific">Streptomyces sp. NBC_00008</name>
    <dbReference type="NCBI Taxonomy" id="2903610"/>
    <lineage>
        <taxon>Bacteria</taxon>
        <taxon>Bacillati</taxon>
        <taxon>Actinomycetota</taxon>
        <taxon>Actinomycetes</taxon>
        <taxon>Kitasatosporales</taxon>
        <taxon>Streptomycetaceae</taxon>
        <taxon>Streptomyces</taxon>
    </lineage>
</organism>
<dbReference type="AlphaFoldDB" id="A0AAU2VS49"/>
<sequence length="75" mass="8269">MPLPIPVRIIPRGARAAVVIAAVFASGWYLGQPVLPSRCEGPPRVMRYSDHLAADTFSDCDEKPRLLAWFGGTFR</sequence>
<reference evidence="1" key="1">
    <citation type="submission" date="2022-10" db="EMBL/GenBank/DDBJ databases">
        <title>The complete genomes of actinobacterial strains from the NBC collection.</title>
        <authorList>
            <person name="Joergensen T.S."/>
            <person name="Alvarez Arevalo M."/>
            <person name="Sterndorff E.B."/>
            <person name="Faurdal D."/>
            <person name="Vuksanovic O."/>
            <person name="Mourched A.-S."/>
            <person name="Charusanti P."/>
            <person name="Shaw S."/>
            <person name="Blin K."/>
            <person name="Weber T."/>
        </authorList>
    </citation>
    <scope>NUCLEOTIDE SEQUENCE</scope>
    <source>
        <strain evidence="1">NBC_00008</strain>
    </source>
</reference>
<dbReference type="EMBL" id="CP108313">
    <property type="protein sequence ID" value="WTW70402.1"/>
    <property type="molecule type" value="Genomic_DNA"/>
</dbReference>
<gene>
    <name evidence="1" type="ORF">OG398_20105</name>
</gene>
<proteinExistence type="predicted"/>
<accession>A0AAU2VS49</accession>